<protein>
    <submittedName>
        <fullName evidence="14">Solute carrier family 5 member 12</fullName>
    </submittedName>
</protein>
<accession>A0A8C9TFM1</accession>
<reference evidence="14 15" key="1">
    <citation type="submission" date="2019-04" db="EMBL/GenBank/DDBJ databases">
        <authorList>
            <consortium name="Wellcome Sanger Institute Data Sharing"/>
        </authorList>
    </citation>
    <scope>NUCLEOTIDE SEQUENCE [LARGE SCALE GENOMIC DNA]</scope>
</reference>
<gene>
    <name evidence="14" type="primary">SLC5A12</name>
    <name evidence="14" type="synonym">slc5a12</name>
</gene>
<dbReference type="InterPro" id="IPR001734">
    <property type="entry name" value="Na/solute_symporter"/>
</dbReference>
<dbReference type="InterPro" id="IPR038377">
    <property type="entry name" value="Na/Glc_symporter_sf"/>
</dbReference>
<keyword evidence="5 12" id="KW-0812">Transmembrane</keyword>
<comment type="subcellular location">
    <subcellularLocation>
        <location evidence="1">Cell membrane</location>
        <topology evidence="1">Multi-pass membrane protein</topology>
    </subcellularLocation>
</comment>
<evidence type="ECO:0000256" key="5">
    <source>
        <dbReference type="ARBA" id="ARBA00022692"/>
    </source>
</evidence>
<evidence type="ECO:0000313" key="15">
    <source>
        <dbReference type="Proteomes" id="UP000694397"/>
    </source>
</evidence>
<dbReference type="GO" id="GO:0015293">
    <property type="term" value="F:symporter activity"/>
    <property type="evidence" value="ECO:0007669"/>
    <property type="project" value="TreeGrafter"/>
</dbReference>
<dbReference type="Gene3D" id="1.20.1730.10">
    <property type="entry name" value="Sodium/glucose cotransporter"/>
    <property type="match status" value="1"/>
</dbReference>
<evidence type="ECO:0000256" key="1">
    <source>
        <dbReference type="ARBA" id="ARBA00004651"/>
    </source>
</evidence>
<reference evidence="14" key="2">
    <citation type="submission" date="2025-08" db="UniProtKB">
        <authorList>
            <consortium name="Ensembl"/>
        </authorList>
    </citation>
    <scope>IDENTIFICATION</scope>
</reference>
<dbReference type="PANTHER" id="PTHR42985">
    <property type="entry name" value="SODIUM-COUPLED MONOCARBOXYLATE TRANSPORTER"/>
    <property type="match status" value="1"/>
</dbReference>
<dbReference type="InterPro" id="IPR051163">
    <property type="entry name" value="Sodium:Solute_Symporter_SSF"/>
</dbReference>
<feature type="signal peptide" evidence="13">
    <location>
        <begin position="1"/>
        <end position="15"/>
    </location>
</feature>
<dbReference type="GeneTree" id="ENSGT00940000159545"/>
<evidence type="ECO:0000256" key="3">
    <source>
        <dbReference type="ARBA" id="ARBA00022448"/>
    </source>
</evidence>
<evidence type="ECO:0000256" key="4">
    <source>
        <dbReference type="ARBA" id="ARBA00022475"/>
    </source>
</evidence>
<keyword evidence="8" id="KW-0406">Ion transport</keyword>
<feature type="transmembrane region" description="Helical" evidence="12">
    <location>
        <begin position="87"/>
        <end position="111"/>
    </location>
</feature>
<evidence type="ECO:0000313" key="14">
    <source>
        <dbReference type="Ensembl" id="ENSSFOP00015047339.1"/>
    </source>
</evidence>
<dbReference type="Proteomes" id="UP000694397">
    <property type="component" value="Chromosome 11"/>
</dbReference>
<evidence type="ECO:0000256" key="9">
    <source>
        <dbReference type="ARBA" id="ARBA00023136"/>
    </source>
</evidence>
<dbReference type="PROSITE" id="PS50283">
    <property type="entry name" value="NA_SOLUT_SYMP_3"/>
    <property type="match status" value="1"/>
</dbReference>
<keyword evidence="3" id="KW-0813">Transport</keyword>
<keyword evidence="9 12" id="KW-0472">Membrane</keyword>
<evidence type="ECO:0000256" key="10">
    <source>
        <dbReference type="ARBA" id="ARBA00023201"/>
    </source>
</evidence>
<keyword evidence="4" id="KW-1003">Cell membrane</keyword>
<evidence type="ECO:0000256" key="8">
    <source>
        <dbReference type="ARBA" id="ARBA00023065"/>
    </source>
</evidence>
<organism evidence="14 15">
    <name type="scientific">Scleropages formosus</name>
    <name type="common">Asian bonytongue</name>
    <name type="synonym">Osteoglossum formosum</name>
    <dbReference type="NCBI Taxonomy" id="113540"/>
    <lineage>
        <taxon>Eukaryota</taxon>
        <taxon>Metazoa</taxon>
        <taxon>Chordata</taxon>
        <taxon>Craniata</taxon>
        <taxon>Vertebrata</taxon>
        <taxon>Euteleostomi</taxon>
        <taxon>Actinopterygii</taxon>
        <taxon>Neopterygii</taxon>
        <taxon>Teleostei</taxon>
        <taxon>Osteoglossocephala</taxon>
        <taxon>Osteoglossomorpha</taxon>
        <taxon>Osteoglossiformes</taxon>
        <taxon>Osteoglossidae</taxon>
        <taxon>Scleropages</taxon>
    </lineage>
</organism>
<comment type="similarity">
    <text evidence="2 11">Belongs to the sodium:solute symporter (SSF) (TC 2.A.21) family.</text>
</comment>
<dbReference type="GO" id="GO:0005886">
    <property type="term" value="C:plasma membrane"/>
    <property type="evidence" value="ECO:0007669"/>
    <property type="project" value="UniProtKB-SubCell"/>
</dbReference>
<sequence>MVVMVVGFLTVLVQGTKETGGLGVVWDRALNGSRLNVFNFDLDPLKRHTFWTISVGGMFTWLGIYGVNQSTIQRCISCKTWQALALYLNLLGLLVICGCAASSGIIMYAFYYNCDPWTAGYVRAPDQLMPFFVMEILGKLPGLPGLFVACAFSGTLSSVAASINALATVTYEDFVKNCFRNISDRAGTWMSKGLWAEHLLLPEHPWHVRRPYVGHFLPGDPVPLDQLKGEHFRDLCCKIPAQRRVVYQALCLVSSEKKNSLSYLGNVT</sequence>
<evidence type="ECO:0000256" key="2">
    <source>
        <dbReference type="ARBA" id="ARBA00006434"/>
    </source>
</evidence>
<evidence type="ECO:0000256" key="6">
    <source>
        <dbReference type="ARBA" id="ARBA00022989"/>
    </source>
</evidence>
<reference evidence="14" key="3">
    <citation type="submission" date="2025-09" db="UniProtKB">
        <authorList>
            <consortium name="Ensembl"/>
        </authorList>
    </citation>
    <scope>IDENTIFICATION</scope>
</reference>
<keyword evidence="10" id="KW-0739">Sodium transport</keyword>
<evidence type="ECO:0000256" key="12">
    <source>
        <dbReference type="SAM" id="Phobius"/>
    </source>
</evidence>
<feature type="transmembrane region" description="Helical" evidence="12">
    <location>
        <begin position="48"/>
        <end position="67"/>
    </location>
</feature>
<dbReference type="GO" id="GO:0006814">
    <property type="term" value="P:sodium ion transport"/>
    <property type="evidence" value="ECO:0007669"/>
    <property type="project" value="UniProtKB-KW"/>
</dbReference>
<dbReference type="Ensembl" id="ENSSFOT00015059268.1">
    <property type="protein sequence ID" value="ENSSFOP00015047339.1"/>
    <property type="gene ID" value="ENSSFOG00015006291.2"/>
</dbReference>
<dbReference type="GO" id="GO:0070062">
    <property type="term" value="C:extracellular exosome"/>
    <property type="evidence" value="ECO:0007669"/>
    <property type="project" value="TreeGrafter"/>
</dbReference>
<dbReference type="AlphaFoldDB" id="A0A8C9TFM1"/>
<dbReference type="Pfam" id="PF00474">
    <property type="entry name" value="SSF"/>
    <property type="match status" value="1"/>
</dbReference>
<evidence type="ECO:0000256" key="11">
    <source>
        <dbReference type="RuleBase" id="RU362091"/>
    </source>
</evidence>
<keyword evidence="15" id="KW-1185">Reference proteome</keyword>
<proteinExistence type="inferred from homology"/>
<dbReference type="PANTHER" id="PTHR42985:SF15">
    <property type="entry name" value="SODIUM-COUPLED MONOCARBOXYLATE TRANSPORTER 2"/>
    <property type="match status" value="1"/>
</dbReference>
<keyword evidence="6 12" id="KW-1133">Transmembrane helix</keyword>
<keyword evidence="7" id="KW-0915">Sodium</keyword>
<evidence type="ECO:0000256" key="13">
    <source>
        <dbReference type="SAM" id="SignalP"/>
    </source>
</evidence>
<name>A0A8C9TFM1_SCLFO</name>
<evidence type="ECO:0000256" key="7">
    <source>
        <dbReference type="ARBA" id="ARBA00023053"/>
    </source>
</evidence>
<keyword evidence="13" id="KW-0732">Signal</keyword>
<feature type="chain" id="PRO_5034893385" evidence="13">
    <location>
        <begin position="16"/>
        <end position="268"/>
    </location>
</feature>